<feature type="chain" id="PRO_5007880330" description="RlpA-like protein double-psi beta-barrel domain-containing protein" evidence="2">
    <location>
        <begin position="26"/>
        <end position="194"/>
    </location>
</feature>
<proteinExistence type="predicted"/>
<protein>
    <recommendedName>
        <fullName evidence="4">RlpA-like protein double-psi beta-barrel domain-containing protein</fullName>
    </recommendedName>
</protein>
<dbReference type="PANTHER" id="PTHR31836:SF28">
    <property type="entry name" value="SRCR DOMAIN-CONTAINING PROTEIN-RELATED"/>
    <property type="match status" value="1"/>
</dbReference>
<dbReference type="Gene3D" id="2.40.40.10">
    <property type="entry name" value="RlpA-like domain"/>
    <property type="match status" value="1"/>
</dbReference>
<dbReference type="AlphaFoldDB" id="A0A166U334"/>
<evidence type="ECO:0000256" key="1">
    <source>
        <dbReference type="ARBA" id="ARBA00022729"/>
    </source>
</evidence>
<gene>
    <name evidence="3" type="ORF">FIBSPDRAFT_849762</name>
</gene>
<dbReference type="CDD" id="cd22191">
    <property type="entry name" value="DPBB_RlpA_EXP_N-like"/>
    <property type="match status" value="1"/>
</dbReference>
<accession>A0A166U334</accession>
<dbReference type="InterPro" id="IPR051477">
    <property type="entry name" value="Expansin_CellWall"/>
</dbReference>
<dbReference type="EMBL" id="KV417490">
    <property type="protein sequence ID" value="KZP31266.1"/>
    <property type="molecule type" value="Genomic_DNA"/>
</dbReference>
<evidence type="ECO:0008006" key="4">
    <source>
        <dbReference type="Google" id="ProtNLM"/>
    </source>
</evidence>
<reference evidence="3" key="1">
    <citation type="journal article" date="2016" name="Mol. Biol. Evol.">
        <title>Comparative Genomics of Early-Diverging Mushroom-Forming Fungi Provides Insights into the Origins of Lignocellulose Decay Capabilities.</title>
        <authorList>
            <person name="Nagy L.G."/>
            <person name="Riley R."/>
            <person name="Tritt A."/>
            <person name="Adam C."/>
            <person name="Daum C."/>
            <person name="Floudas D."/>
            <person name="Sun H."/>
            <person name="Yadav J.S."/>
            <person name="Pangilinan J."/>
            <person name="Larsson K.H."/>
            <person name="Matsuura K."/>
            <person name="Barry K."/>
            <person name="Labutti K."/>
            <person name="Kuo R."/>
            <person name="Ohm R.A."/>
            <person name="Bhattacharya S.S."/>
            <person name="Shirouzu T."/>
            <person name="Yoshinaga Y."/>
            <person name="Martin F.M."/>
            <person name="Grigoriev I.V."/>
            <person name="Hibbett D.S."/>
        </authorList>
    </citation>
    <scope>NUCLEOTIDE SEQUENCE [LARGE SCALE GENOMIC DNA]</scope>
    <source>
        <strain evidence="3">CBS 109695</strain>
    </source>
</reference>
<dbReference type="PANTHER" id="PTHR31836">
    <property type="match status" value="1"/>
</dbReference>
<organism evidence="3">
    <name type="scientific">Athelia psychrophila</name>
    <dbReference type="NCBI Taxonomy" id="1759441"/>
    <lineage>
        <taxon>Eukaryota</taxon>
        <taxon>Fungi</taxon>
        <taxon>Dikarya</taxon>
        <taxon>Basidiomycota</taxon>
        <taxon>Agaricomycotina</taxon>
        <taxon>Agaricomycetes</taxon>
        <taxon>Agaricomycetidae</taxon>
        <taxon>Atheliales</taxon>
        <taxon>Atheliaceae</taxon>
        <taxon>Athelia</taxon>
    </lineage>
</organism>
<dbReference type="SUPFAM" id="SSF50685">
    <property type="entry name" value="Barwin-like endoglucanases"/>
    <property type="match status" value="1"/>
</dbReference>
<dbReference type="OrthoDB" id="623670at2759"/>
<evidence type="ECO:0000256" key="2">
    <source>
        <dbReference type="SAM" id="SignalP"/>
    </source>
</evidence>
<name>A0A166U334_9AGAM</name>
<keyword evidence="1 2" id="KW-0732">Signal</keyword>
<feature type="signal peptide" evidence="2">
    <location>
        <begin position="1"/>
        <end position="25"/>
    </location>
</feature>
<evidence type="ECO:0000313" key="3">
    <source>
        <dbReference type="EMBL" id="KZP31266.1"/>
    </source>
</evidence>
<sequence length="194" mass="21041">MKLLIFLLALPAYLALFSITTHARAVNTTSSADPSTRLAPTGSLHHRRGHVHMHARFRVRHRQAFTYEGALSGDTSGATLAVKGFEGLRKRELSRLTFFTPGLGACGGRNTNEDFIVALSAQDWDGGSHCNDKITIMYNGRSVHAKIVDKCMSCPAGGLDLSEGLFSFLADPGTGIIYGQWMYGAGETTMHTHT</sequence>
<dbReference type="InterPro" id="IPR036908">
    <property type="entry name" value="RlpA-like_sf"/>
</dbReference>